<accession>A0ACC3C6M8</accession>
<name>A0ACC3C6M8_PYRYE</name>
<proteinExistence type="predicted"/>
<evidence type="ECO:0000313" key="1">
    <source>
        <dbReference type="EMBL" id="KAK1865807.1"/>
    </source>
</evidence>
<gene>
    <name evidence="1" type="ORF">I4F81_008330</name>
</gene>
<comment type="caution">
    <text evidence="1">The sequence shown here is derived from an EMBL/GenBank/DDBJ whole genome shotgun (WGS) entry which is preliminary data.</text>
</comment>
<sequence>MDALRAMPSPAVRRLVAVLDAAPWASPDGRAALQAYARDIAGHSLLGDSAVAAAVGTATATAARQSWSAAGARGSGGGGGGGGGGGDGWSVHGRVEVLVAVLTIAASRCVCGSWELLNALAAGVPPPPPPSLPSAAAGATAPAAAVAAATHPDAWFGTPTGAAYMALLDELVGWAADGALPVPLPGGPVLGLDDDGGDAGCPPSRDATPYTTARERVRRMAAAAALLRAAVASEATSLHALLRDRTQPGAAAALLRAARGVVVPTTVRTLAYVAPHPLLGAVPDMLGAVVDEIGLLAARPAGRSGAASGAPSLPEQHRLVALVGVVTQLGSADPPRLRALPQLPAVVGELAAAVGGVYPPVGGSPDWLASSALSLLTLYTPAPGGAAAVARCPRLLAAMTAWAAAPGGRHAPGVDTPHHELAATSASLLLHVCLHVLRPGGDGGRGAAAIPPVLRTPAARAAWAACAAAPANVILAAVGARLAALAAPAFCAATAAAAELAPPWQPGLFPAMGGGLVEYPPQCWTCGSWGMGGRRMRRARGRGGQALGVVTRAHPPVVRLLGVRELGLAS</sequence>
<organism evidence="1 2">
    <name type="scientific">Pyropia yezoensis</name>
    <name type="common">Susabi-nori</name>
    <name type="synonym">Porphyra yezoensis</name>
    <dbReference type="NCBI Taxonomy" id="2788"/>
    <lineage>
        <taxon>Eukaryota</taxon>
        <taxon>Rhodophyta</taxon>
        <taxon>Bangiophyceae</taxon>
        <taxon>Bangiales</taxon>
        <taxon>Bangiaceae</taxon>
        <taxon>Pyropia</taxon>
    </lineage>
</organism>
<protein>
    <submittedName>
        <fullName evidence="1">Uncharacterized protein</fullName>
    </submittedName>
</protein>
<dbReference type="EMBL" id="CM020619">
    <property type="protein sequence ID" value="KAK1865807.1"/>
    <property type="molecule type" value="Genomic_DNA"/>
</dbReference>
<evidence type="ECO:0000313" key="2">
    <source>
        <dbReference type="Proteomes" id="UP000798662"/>
    </source>
</evidence>
<reference evidence="1" key="1">
    <citation type="submission" date="2019-11" db="EMBL/GenBank/DDBJ databases">
        <title>Nori genome reveals adaptations in red seaweeds to the harsh intertidal environment.</title>
        <authorList>
            <person name="Wang D."/>
            <person name="Mao Y."/>
        </authorList>
    </citation>
    <scope>NUCLEOTIDE SEQUENCE</scope>
    <source>
        <tissue evidence="1">Gametophyte</tissue>
    </source>
</reference>
<dbReference type="Proteomes" id="UP000798662">
    <property type="component" value="Chromosome 2"/>
</dbReference>
<keyword evidence="2" id="KW-1185">Reference proteome</keyword>